<gene>
    <name evidence="1" type="ORF">SAMN04487834_10672</name>
</gene>
<sequence>MVFTLATLCNTAAIYGQVVPDFRAPLTRREEDTLGIMEGKIKKVYGYEKYASSEKDYFNLAQNEKYHLDQPKILHNYLQSINQ</sequence>
<reference evidence="2" key="1">
    <citation type="submission" date="2016-10" db="EMBL/GenBank/DDBJ databases">
        <authorList>
            <person name="Varghese N."/>
        </authorList>
    </citation>
    <scope>NUCLEOTIDE SEQUENCE [LARGE SCALE GENOMIC DNA]</scope>
    <source>
        <strain evidence="2">DSM 20406</strain>
    </source>
</reference>
<dbReference type="EMBL" id="FNYK01000067">
    <property type="protein sequence ID" value="SEJ16298.1"/>
    <property type="molecule type" value="Genomic_DNA"/>
</dbReference>
<name>A0A1H6WH74_9FIRM</name>
<protein>
    <submittedName>
        <fullName evidence="1">Uncharacterized protein</fullName>
    </submittedName>
</protein>
<organism evidence="1 2">
    <name type="scientific">Sharpea azabuensis</name>
    <dbReference type="NCBI Taxonomy" id="322505"/>
    <lineage>
        <taxon>Bacteria</taxon>
        <taxon>Bacillati</taxon>
        <taxon>Bacillota</taxon>
        <taxon>Erysipelotrichia</taxon>
        <taxon>Erysipelotrichales</taxon>
        <taxon>Coprobacillaceae</taxon>
        <taxon>Sharpea</taxon>
    </lineage>
</organism>
<keyword evidence="2" id="KW-1185">Reference proteome</keyword>
<dbReference type="AlphaFoldDB" id="A0A1H6WH74"/>
<dbReference type="RefSeq" id="WP_074732656.1">
    <property type="nucleotide sequence ID" value="NZ_CACZLD010000024.1"/>
</dbReference>
<accession>A0A1H6WH74</accession>
<evidence type="ECO:0000313" key="2">
    <source>
        <dbReference type="Proteomes" id="UP000183028"/>
    </source>
</evidence>
<dbReference type="Proteomes" id="UP000183028">
    <property type="component" value="Unassembled WGS sequence"/>
</dbReference>
<proteinExistence type="predicted"/>
<evidence type="ECO:0000313" key="1">
    <source>
        <dbReference type="EMBL" id="SEJ16298.1"/>
    </source>
</evidence>